<proteinExistence type="predicted"/>
<organism evidence="3 4">
    <name type="scientific">Herminiimonas aquatilis</name>
    <dbReference type="NCBI Taxonomy" id="345342"/>
    <lineage>
        <taxon>Bacteria</taxon>
        <taxon>Pseudomonadati</taxon>
        <taxon>Pseudomonadota</taxon>
        <taxon>Betaproteobacteria</taxon>
        <taxon>Burkholderiales</taxon>
        <taxon>Oxalobacteraceae</taxon>
        <taxon>Herminiimonas</taxon>
    </lineage>
</organism>
<evidence type="ECO:0000256" key="1">
    <source>
        <dbReference type="ARBA" id="ARBA00022729"/>
    </source>
</evidence>
<name>A0ABW2J4H5_9BURK</name>
<dbReference type="InterPro" id="IPR014004">
    <property type="entry name" value="Transpt-assoc_nodulatn_dom_bac"/>
</dbReference>
<dbReference type="EMBL" id="JBHTCC010000001">
    <property type="protein sequence ID" value="MFC7297855.1"/>
    <property type="molecule type" value="Genomic_DNA"/>
</dbReference>
<evidence type="ECO:0000313" key="4">
    <source>
        <dbReference type="Proteomes" id="UP001596379"/>
    </source>
</evidence>
<keyword evidence="4" id="KW-1185">Reference proteome</keyword>
<evidence type="ECO:0000313" key="3">
    <source>
        <dbReference type="EMBL" id="MFC7297855.1"/>
    </source>
</evidence>
<reference evidence="4" key="1">
    <citation type="journal article" date="2019" name="Int. J. Syst. Evol. Microbiol.">
        <title>The Global Catalogue of Microorganisms (GCM) 10K type strain sequencing project: providing services to taxonomists for standard genome sequencing and annotation.</title>
        <authorList>
            <consortium name="The Broad Institute Genomics Platform"/>
            <consortium name="The Broad Institute Genome Sequencing Center for Infectious Disease"/>
            <person name="Wu L."/>
            <person name="Ma J."/>
        </authorList>
    </citation>
    <scope>NUCLEOTIDE SEQUENCE [LARGE SCALE GENOMIC DNA]</scope>
    <source>
        <strain evidence="4">CCUG 36956</strain>
    </source>
</reference>
<dbReference type="Pfam" id="PF04972">
    <property type="entry name" value="BON"/>
    <property type="match status" value="2"/>
</dbReference>
<dbReference type="RefSeq" id="WP_382232979.1">
    <property type="nucleotide sequence ID" value="NZ_JBHTCC010000001.1"/>
</dbReference>
<dbReference type="InterPro" id="IPR051686">
    <property type="entry name" value="Lipoprotein_DolP"/>
</dbReference>
<protein>
    <submittedName>
        <fullName evidence="3">BON domain-containing protein</fullName>
    </submittedName>
</protein>
<evidence type="ECO:0000259" key="2">
    <source>
        <dbReference type="PROSITE" id="PS50914"/>
    </source>
</evidence>
<dbReference type="PANTHER" id="PTHR34606:SF4">
    <property type="entry name" value="OUTER MEMBRANE LIPOPROTEIN DOLP"/>
    <property type="match status" value="1"/>
</dbReference>
<sequence length="217" mass="22685">MINLNRGLKAVRRPMAAALICGAVLVSLQGCVGIMVGGAVVGTLAATDRRTLGAQTEDKAIAVKGETRIPNVAGPDAHVNVTSFNRKVLLTGEVRDEAAKAAAGREAAAIEGVQSVVNELGIGGPASYTSRSNDAVITGKVKASFVDNKTLSANSVKVVTERGEVFLMGRVTQSEGNLAAEITRGVSGVIKVVKVFEYITDEEYRMLSTTPDTVQKK</sequence>
<dbReference type="PROSITE" id="PS50914">
    <property type="entry name" value="BON"/>
    <property type="match status" value="2"/>
</dbReference>
<comment type="caution">
    <text evidence="3">The sequence shown here is derived from an EMBL/GenBank/DDBJ whole genome shotgun (WGS) entry which is preliminary data.</text>
</comment>
<gene>
    <name evidence="3" type="ORF">ACFQO0_05360</name>
</gene>
<dbReference type="InterPro" id="IPR007055">
    <property type="entry name" value="BON_dom"/>
</dbReference>
<dbReference type="PROSITE" id="PS51257">
    <property type="entry name" value="PROKAR_LIPOPROTEIN"/>
    <property type="match status" value="1"/>
</dbReference>
<accession>A0ABW2J4H5</accession>
<dbReference type="PANTHER" id="PTHR34606">
    <property type="entry name" value="BON DOMAIN-CONTAINING PROTEIN"/>
    <property type="match status" value="1"/>
</dbReference>
<feature type="domain" description="BON" evidence="2">
    <location>
        <begin position="57"/>
        <end position="124"/>
    </location>
</feature>
<keyword evidence="1" id="KW-0732">Signal</keyword>
<dbReference type="Proteomes" id="UP001596379">
    <property type="component" value="Unassembled WGS sequence"/>
</dbReference>
<dbReference type="Gene3D" id="3.30.1340.30">
    <property type="match status" value="1"/>
</dbReference>
<feature type="domain" description="BON" evidence="2">
    <location>
        <begin position="133"/>
        <end position="203"/>
    </location>
</feature>
<dbReference type="SMART" id="SM00749">
    <property type="entry name" value="BON"/>
    <property type="match status" value="2"/>
</dbReference>